<evidence type="ECO:0000256" key="7">
    <source>
        <dbReference type="RuleBase" id="RU280818"/>
    </source>
</evidence>
<dbReference type="FunFam" id="2.130.10.10:FF:000502">
    <property type="entry name" value="Coronin"/>
    <property type="match status" value="1"/>
</dbReference>
<dbReference type="GO" id="GO:0051015">
    <property type="term" value="F:actin filament binding"/>
    <property type="evidence" value="ECO:0007669"/>
    <property type="project" value="TreeGrafter"/>
</dbReference>
<evidence type="ECO:0000313" key="12">
    <source>
        <dbReference type="Proteomes" id="UP000789390"/>
    </source>
</evidence>
<dbReference type="PANTHER" id="PTHR10856">
    <property type="entry name" value="CORONIN"/>
    <property type="match status" value="1"/>
</dbReference>
<keyword evidence="4 8" id="KW-0175">Coiled coil</keyword>
<name>A0A8J2RT40_9CRUS</name>
<accession>A0A8J2RT40</accession>
<dbReference type="SMART" id="SM01167">
    <property type="entry name" value="DUF1900"/>
    <property type="match status" value="1"/>
</dbReference>
<dbReference type="PROSITE" id="PS50082">
    <property type="entry name" value="WD_REPEATS_2"/>
    <property type="match status" value="2"/>
</dbReference>
<dbReference type="Pfam" id="PF00400">
    <property type="entry name" value="WD40"/>
    <property type="match status" value="2"/>
</dbReference>
<dbReference type="InterPro" id="IPR015505">
    <property type="entry name" value="Coronin"/>
</dbReference>
<dbReference type="PANTHER" id="PTHR10856:SF0">
    <property type="entry name" value="CORONIN"/>
    <property type="match status" value="1"/>
</dbReference>
<evidence type="ECO:0000256" key="2">
    <source>
        <dbReference type="ARBA" id="ARBA00022574"/>
    </source>
</evidence>
<evidence type="ECO:0000256" key="1">
    <source>
        <dbReference type="ARBA" id="ARBA00009482"/>
    </source>
</evidence>
<evidence type="ECO:0000256" key="4">
    <source>
        <dbReference type="ARBA" id="ARBA00023054"/>
    </source>
</evidence>
<feature type="repeat" description="WD" evidence="6">
    <location>
        <begin position="82"/>
        <end position="124"/>
    </location>
</feature>
<keyword evidence="12" id="KW-1185">Reference proteome</keyword>
<dbReference type="SUPFAM" id="SSF50978">
    <property type="entry name" value="WD40 repeat-like"/>
    <property type="match status" value="1"/>
</dbReference>
<dbReference type="GO" id="GO:0007015">
    <property type="term" value="P:actin filament organization"/>
    <property type="evidence" value="ECO:0007669"/>
    <property type="project" value="TreeGrafter"/>
</dbReference>
<dbReference type="PROSITE" id="PS50294">
    <property type="entry name" value="WD_REPEATS_REGION"/>
    <property type="match status" value="1"/>
</dbReference>
<keyword evidence="3 7" id="KW-0677">Repeat</keyword>
<dbReference type="InterPro" id="IPR036322">
    <property type="entry name" value="WD40_repeat_dom_sf"/>
</dbReference>
<dbReference type="EMBL" id="CAKKLH010000280">
    <property type="protein sequence ID" value="CAH0107932.1"/>
    <property type="molecule type" value="Genomic_DNA"/>
</dbReference>
<feature type="region of interest" description="Disordered" evidence="9">
    <location>
        <begin position="506"/>
        <end position="532"/>
    </location>
</feature>
<keyword evidence="5" id="KW-0009">Actin-binding</keyword>
<sequence>MSAIGHKVVRISKFRNVYGTGWKRDLCYDNIRVSKSSWDSTFCTANPKFIAIITESAGGGAFIVLPNNKENVGKMKSDCPVVSGHKGPVLDIAFCPHNDNLIASGSEDCSAKLWVIPDGGLTSTMTDPFFALLYHQRRVGLVLWHPTAENILLTAGSDNLVVIWNAGTGEPTIVIDSHPDLVYSASWNWDGSKLLTTCKDKKIRIINPRLGVVEEEAICHEGTKACRAVFLKDGLIFTTGFSKVSERQFSLRESGRLNNPMVQTEVDTSNGVMFPFYDPDSNIVYLCGKGDSVIRYFEVTPEPPFVHYINTFQTQDTQRGIGMMPKRGCDVNACEITRFYRLNSSGLCQVVSMTVPRKSELFQEDLYPDTASPVPALSAIDWLSGMDRDPVLMSLKNGLSNRVIHDDDETDSITKLSNISSPLGPQVRLCRTHSLSHHVVSKSHSLPLNAKPLTRDNNEALMEEIARLKKRLAEQEERVRVLESLNHEERIRKLESLLELKDNCRGHESHNISNSESSKYEDNNNNNKSTNDCGTCQPFTGTQSGPTVLSMPFTPPSERNVSFTENFTATILPQLPFSESISMLSNFLSTPIHAMGYQLPSPMSTAQTLASFPPVRALSSLSRWGPIKSLSSSLISSFTPKSPTDSPSQV</sequence>
<dbReference type="Proteomes" id="UP000789390">
    <property type="component" value="Unassembled WGS sequence"/>
</dbReference>
<dbReference type="InterPro" id="IPR015943">
    <property type="entry name" value="WD40/YVTN_repeat-like_dom_sf"/>
</dbReference>
<dbReference type="SMART" id="SM01166">
    <property type="entry name" value="DUF1899"/>
    <property type="match status" value="1"/>
</dbReference>
<feature type="compositionally biased region" description="Low complexity" evidence="9">
    <location>
        <begin position="511"/>
        <end position="532"/>
    </location>
</feature>
<dbReference type="Pfam" id="PF16300">
    <property type="entry name" value="WD40_4"/>
    <property type="match status" value="1"/>
</dbReference>
<evidence type="ECO:0000256" key="9">
    <source>
        <dbReference type="SAM" id="MobiDB-lite"/>
    </source>
</evidence>
<evidence type="ECO:0000256" key="5">
    <source>
        <dbReference type="ARBA" id="ARBA00023203"/>
    </source>
</evidence>
<keyword evidence="2 6" id="KW-0853">WD repeat</keyword>
<comment type="similarity">
    <text evidence="1 7">Belongs to the WD repeat coronin family.</text>
</comment>
<evidence type="ECO:0000313" key="11">
    <source>
        <dbReference type="EMBL" id="CAH0107932.1"/>
    </source>
</evidence>
<protein>
    <recommendedName>
        <fullName evidence="7">Coronin</fullName>
    </recommendedName>
</protein>
<feature type="domain" description="DUF1899" evidence="10">
    <location>
        <begin position="7"/>
        <end position="71"/>
    </location>
</feature>
<evidence type="ECO:0000259" key="10">
    <source>
        <dbReference type="SMART" id="SM01166"/>
    </source>
</evidence>
<evidence type="ECO:0000256" key="3">
    <source>
        <dbReference type="ARBA" id="ARBA00022737"/>
    </source>
</evidence>
<dbReference type="AlphaFoldDB" id="A0A8J2RT40"/>
<feature type="repeat" description="WD" evidence="6">
    <location>
        <begin position="132"/>
        <end position="174"/>
    </location>
</feature>
<feature type="coiled-coil region" evidence="8">
    <location>
        <begin position="451"/>
        <end position="492"/>
    </location>
</feature>
<dbReference type="OrthoDB" id="1850764at2759"/>
<reference evidence="11" key="1">
    <citation type="submission" date="2021-11" db="EMBL/GenBank/DDBJ databases">
        <authorList>
            <person name="Schell T."/>
        </authorList>
    </citation>
    <scope>NUCLEOTIDE SEQUENCE</scope>
    <source>
        <strain evidence="11">M5</strain>
    </source>
</reference>
<dbReference type="SMART" id="SM00320">
    <property type="entry name" value="WD40"/>
    <property type="match status" value="3"/>
</dbReference>
<proteinExistence type="inferred from homology"/>
<gene>
    <name evidence="11" type="ORF">DGAL_LOCUS11271</name>
</gene>
<organism evidence="11 12">
    <name type="scientific">Daphnia galeata</name>
    <dbReference type="NCBI Taxonomy" id="27404"/>
    <lineage>
        <taxon>Eukaryota</taxon>
        <taxon>Metazoa</taxon>
        <taxon>Ecdysozoa</taxon>
        <taxon>Arthropoda</taxon>
        <taxon>Crustacea</taxon>
        <taxon>Branchiopoda</taxon>
        <taxon>Diplostraca</taxon>
        <taxon>Cladocera</taxon>
        <taxon>Anomopoda</taxon>
        <taxon>Daphniidae</taxon>
        <taxon>Daphnia</taxon>
    </lineage>
</organism>
<dbReference type="Pfam" id="PF08953">
    <property type="entry name" value="DUF1899"/>
    <property type="match status" value="1"/>
</dbReference>
<dbReference type="InterPro" id="IPR015048">
    <property type="entry name" value="DUF1899"/>
</dbReference>
<evidence type="ECO:0000256" key="8">
    <source>
        <dbReference type="SAM" id="Coils"/>
    </source>
</evidence>
<evidence type="ECO:0000256" key="6">
    <source>
        <dbReference type="PROSITE-ProRule" id="PRU00221"/>
    </source>
</evidence>
<dbReference type="Gene3D" id="2.130.10.10">
    <property type="entry name" value="YVTN repeat-like/Quinoprotein amine dehydrogenase"/>
    <property type="match status" value="1"/>
</dbReference>
<dbReference type="InterPro" id="IPR001680">
    <property type="entry name" value="WD40_rpt"/>
</dbReference>
<comment type="caution">
    <text evidence="11">The sequence shown here is derived from an EMBL/GenBank/DDBJ whole genome shotgun (WGS) entry which is preliminary data.</text>
</comment>